<name>A0A516Q082_9ACTN</name>
<dbReference type="KEGG" id="mik:FOE78_13845"/>
<evidence type="ECO:0000313" key="1">
    <source>
        <dbReference type="EMBL" id="QDP96849.1"/>
    </source>
</evidence>
<proteinExistence type="predicted"/>
<gene>
    <name evidence="1" type="ORF">FOE78_13845</name>
</gene>
<dbReference type="EMBL" id="CP041692">
    <property type="protein sequence ID" value="QDP96849.1"/>
    <property type="molecule type" value="Genomic_DNA"/>
</dbReference>
<dbReference type="RefSeq" id="WP_143986811.1">
    <property type="nucleotide sequence ID" value="NZ_CP041692.1"/>
</dbReference>
<organism evidence="1 2">
    <name type="scientific">Microlunatus elymi</name>
    <dbReference type="NCBI Taxonomy" id="2596828"/>
    <lineage>
        <taxon>Bacteria</taxon>
        <taxon>Bacillati</taxon>
        <taxon>Actinomycetota</taxon>
        <taxon>Actinomycetes</taxon>
        <taxon>Propionibacteriales</taxon>
        <taxon>Propionibacteriaceae</taxon>
        <taxon>Microlunatus</taxon>
    </lineage>
</organism>
<dbReference type="Proteomes" id="UP000319263">
    <property type="component" value="Chromosome"/>
</dbReference>
<keyword evidence="2" id="KW-1185">Reference proteome</keyword>
<sequence>MGLGLLVPTGAVGWWDRSRRRASTLAAGRRLAEWARGPDLIDYGRAVADGLRSAGASPLGAEAVRAEIDADGGYRISLADVDENVSALFATALDELLGPVADPRYLLPRFQPDPPGHHPTDLRSAGARWLAGEPLDRTKIIYHAVPDYFGANVDRLQHLLVG</sequence>
<accession>A0A516Q082</accession>
<dbReference type="OrthoDB" id="4795870at2"/>
<dbReference type="AlphaFoldDB" id="A0A516Q082"/>
<reference evidence="1 2" key="1">
    <citation type="submission" date="2019-07" db="EMBL/GenBank/DDBJ databases">
        <title>Microlunatus dokdonensis sp. nov. isolated from the rhizospheric soil of the wild plant Elymus tsukushiensis.</title>
        <authorList>
            <person name="Ghim S.-Y."/>
            <person name="Hwang Y.-J."/>
            <person name="Son J.-S."/>
            <person name="Shin J.-H."/>
        </authorList>
    </citation>
    <scope>NUCLEOTIDE SEQUENCE [LARGE SCALE GENOMIC DNA]</scope>
    <source>
        <strain evidence="1 2">KUDC0627</strain>
    </source>
</reference>
<evidence type="ECO:0000313" key="2">
    <source>
        <dbReference type="Proteomes" id="UP000319263"/>
    </source>
</evidence>
<protein>
    <submittedName>
        <fullName evidence="1">Uncharacterized protein</fullName>
    </submittedName>
</protein>